<reference evidence="5" key="1">
    <citation type="journal article" date="2019" name="Gigascience">
        <title>De novo genome assembly of the endangered Acer yangbiense, a plant species with extremely small populations endemic to Yunnan Province, China.</title>
        <authorList>
            <person name="Yang J."/>
            <person name="Wariss H.M."/>
            <person name="Tao L."/>
            <person name="Zhang R."/>
            <person name="Yun Q."/>
            <person name="Hollingsworth P."/>
            <person name="Dao Z."/>
            <person name="Luo G."/>
            <person name="Guo H."/>
            <person name="Ma Y."/>
            <person name="Sun W."/>
        </authorList>
    </citation>
    <scope>NUCLEOTIDE SEQUENCE [LARGE SCALE GENOMIC DNA]</scope>
    <source>
        <strain evidence="5">cv. br00</strain>
    </source>
</reference>
<dbReference type="InterPro" id="IPR001660">
    <property type="entry name" value="SAM"/>
</dbReference>
<feature type="region of interest" description="Disordered" evidence="2">
    <location>
        <begin position="1"/>
        <end position="55"/>
    </location>
</feature>
<accession>A0A5N5NBY2</accession>
<dbReference type="CDD" id="cd09487">
    <property type="entry name" value="SAM_superfamily"/>
    <property type="match status" value="1"/>
</dbReference>
<feature type="compositionally biased region" description="Low complexity" evidence="2">
    <location>
        <begin position="11"/>
        <end position="35"/>
    </location>
</feature>
<dbReference type="SUPFAM" id="SSF47769">
    <property type="entry name" value="SAM/Pointed domain"/>
    <property type="match status" value="1"/>
</dbReference>
<feature type="region of interest" description="Disordered" evidence="2">
    <location>
        <begin position="181"/>
        <end position="200"/>
    </location>
</feature>
<name>A0A5N5NBY2_9ROSI</name>
<dbReference type="PANTHER" id="PTHR10627:SF72">
    <property type="entry name" value="STERILE ALPHA MOTIF_POINTED DOMAIN-CONTAINING PROTEIN-RELATED"/>
    <property type="match status" value="1"/>
</dbReference>
<evidence type="ECO:0000256" key="1">
    <source>
        <dbReference type="ARBA" id="ARBA00022737"/>
    </source>
</evidence>
<dbReference type="PANTHER" id="PTHR10627">
    <property type="entry name" value="SCP160"/>
    <property type="match status" value="1"/>
</dbReference>
<dbReference type="EMBL" id="VDCV01000003">
    <property type="protein sequence ID" value="KAB5564789.1"/>
    <property type="molecule type" value="Genomic_DNA"/>
</dbReference>
<protein>
    <recommendedName>
        <fullName evidence="3">SAM domain-containing protein</fullName>
    </recommendedName>
</protein>
<gene>
    <name evidence="4" type="ORF">DKX38_004843</name>
</gene>
<dbReference type="Gene3D" id="1.10.150.50">
    <property type="entry name" value="Transcription Factor, Ets-1"/>
    <property type="match status" value="1"/>
</dbReference>
<keyword evidence="1" id="KW-0677">Repeat</keyword>
<proteinExistence type="predicted"/>
<dbReference type="SMART" id="SM00454">
    <property type="entry name" value="SAM"/>
    <property type="match status" value="1"/>
</dbReference>
<organism evidence="4 5">
    <name type="scientific">Salix brachista</name>
    <dbReference type="NCBI Taxonomy" id="2182728"/>
    <lineage>
        <taxon>Eukaryota</taxon>
        <taxon>Viridiplantae</taxon>
        <taxon>Streptophyta</taxon>
        <taxon>Embryophyta</taxon>
        <taxon>Tracheophyta</taxon>
        <taxon>Spermatophyta</taxon>
        <taxon>Magnoliopsida</taxon>
        <taxon>eudicotyledons</taxon>
        <taxon>Gunneridae</taxon>
        <taxon>Pentapetalae</taxon>
        <taxon>rosids</taxon>
        <taxon>fabids</taxon>
        <taxon>Malpighiales</taxon>
        <taxon>Salicaceae</taxon>
        <taxon>Saliceae</taxon>
        <taxon>Salix</taxon>
    </lineage>
</organism>
<dbReference type="PROSITE" id="PS50105">
    <property type="entry name" value="SAM_DOMAIN"/>
    <property type="match status" value="1"/>
</dbReference>
<evidence type="ECO:0000313" key="4">
    <source>
        <dbReference type="EMBL" id="KAB5564789.1"/>
    </source>
</evidence>
<sequence>MAAELLPPEGPITTAAATTTAPTGTEPTKTATTTALAQSENRGPPSPVLKRQRRPSVRLGEIGDHHHQTACESHVRRSTKLLQQQHNTWRIPKETSKSIKARSLTHLVNGNDKEIEENEFINNNQNGELNLVEFGHRRKAKRATTKRVRSNWISSNSRIEEGDNNLENSNGEEGFVREFDLDSDSPTKEQSPVHSADNVGLDFWHGNRRTGTGSGRVMFTESRENEGIELENNDNDNNSERKWEGVRTWLIDLGLSRYAPVFEVHEVDDQVLPLLTLEDLKDMGINAVGSRRKLYSAIQKLRKGFPLAILLLCHQVQTFVCFINIAFNDSIFMSTSPKDIGLGLKMSSTEDKSVIHPMMRLYAYAFLNQYLYLNCSFSFMTYGSANEWLKCYKIYNVASLVLLNAIINEFPFMHPSFGVLALVLCLSQELLAKRFLGSFLVFMDTEDRILYINDEGVIPEALSRLKTPVHLSEINGAFVSFFIAI</sequence>
<feature type="domain" description="SAM" evidence="3">
    <location>
        <begin position="241"/>
        <end position="304"/>
    </location>
</feature>
<evidence type="ECO:0000256" key="2">
    <source>
        <dbReference type="SAM" id="MobiDB-lite"/>
    </source>
</evidence>
<dbReference type="Pfam" id="PF00536">
    <property type="entry name" value="SAM_1"/>
    <property type="match status" value="1"/>
</dbReference>
<dbReference type="InterPro" id="IPR013761">
    <property type="entry name" value="SAM/pointed_sf"/>
</dbReference>
<evidence type="ECO:0000313" key="5">
    <source>
        <dbReference type="Proteomes" id="UP000326939"/>
    </source>
</evidence>
<dbReference type="Proteomes" id="UP000326939">
    <property type="component" value="Chromosome 3"/>
</dbReference>
<dbReference type="AlphaFoldDB" id="A0A5N5NBY2"/>
<keyword evidence="5" id="KW-1185">Reference proteome</keyword>
<comment type="caution">
    <text evidence="4">The sequence shown here is derived from an EMBL/GenBank/DDBJ whole genome shotgun (WGS) entry which is preliminary data.</text>
</comment>
<evidence type="ECO:0000259" key="3">
    <source>
        <dbReference type="PROSITE" id="PS50105"/>
    </source>
</evidence>